<dbReference type="EMBL" id="MN740990">
    <property type="protein sequence ID" value="QHU21528.1"/>
    <property type="molecule type" value="Genomic_DNA"/>
</dbReference>
<sequence length="38" mass="4735">MRKGVKWGKFYSRRKSNLIIKNSITYWIQEFWKVSNQI</sequence>
<evidence type="ECO:0000313" key="1">
    <source>
        <dbReference type="EMBL" id="QHU21528.1"/>
    </source>
</evidence>
<dbReference type="AlphaFoldDB" id="A0A6C0KYW1"/>
<reference evidence="1" key="1">
    <citation type="journal article" date="2020" name="Nature">
        <title>Giant virus diversity and host interactions through global metagenomics.</title>
        <authorList>
            <person name="Schulz F."/>
            <person name="Roux S."/>
            <person name="Paez-Espino D."/>
            <person name="Jungbluth S."/>
            <person name="Walsh D.A."/>
            <person name="Denef V.J."/>
            <person name="McMahon K.D."/>
            <person name="Konstantinidis K.T."/>
            <person name="Eloe-Fadrosh E.A."/>
            <person name="Kyrpides N.C."/>
            <person name="Woyke T."/>
        </authorList>
    </citation>
    <scope>NUCLEOTIDE SEQUENCE</scope>
    <source>
        <strain evidence="1">GVMAG-S-3300013094-109</strain>
    </source>
</reference>
<accession>A0A6C0KYW1</accession>
<organism evidence="1">
    <name type="scientific">viral metagenome</name>
    <dbReference type="NCBI Taxonomy" id="1070528"/>
    <lineage>
        <taxon>unclassified sequences</taxon>
        <taxon>metagenomes</taxon>
        <taxon>organismal metagenomes</taxon>
    </lineage>
</organism>
<protein>
    <submittedName>
        <fullName evidence="1">Uncharacterized protein</fullName>
    </submittedName>
</protein>
<name>A0A6C0KYW1_9ZZZZ</name>
<proteinExistence type="predicted"/>